<evidence type="ECO:0000313" key="12">
    <source>
        <dbReference type="EMBL" id="WXB12290.1"/>
    </source>
</evidence>
<dbReference type="SFLD" id="SFLDS00029">
    <property type="entry name" value="Radical_SAM"/>
    <property type="match status" value="2"/>
</dbReference>
<dbReference type="RefSeq" id="WP_394821912.1">
    <property type="nucleotide sequence ID" value="NZ_CP089984.1"/>
</dbReference>
<evidence type="ECO:0000256" key="1">
    <source>
        <dbReference type="ARBA" id="ARBA00004863"/>
    </source>
</evidence>
<dbReference type="SFLD" id="SFLDG01389">
    <property type="entry name" value="menaquinone_synthsis_involved"/>
    <property type="match status" value="2"/>
</dbReference>
<dbReference type="EC" id="1.21.98.1" evidence="9"/>
<comment type="pathway">
    <text evidence="1 9">Quinol/quinone metabolism; menaquinone biosynthesis.</text>
</comment>
<dbReference type="HAMAP" id="MF_00995">
    <property type="entry name" value="MqnA"/>
    <property type="match status" value="1"/>
</dbReference>
<dbReference type="SFLD" id="SFLDF00343">
    <property type="entry name" value="aminofutalosine_synthase_(mqnE"/>
    <property type="match status" value="1"/>
</dbReference>
<feature type="binding site" evidence="9">
    <location>
        <position position="345"/>
    </location>
    <ligand>
        <name>[4Fe-4S] cluster</name>
        <dbReference type="ChEBI" id="CHEBI:49883"/>
        <note>4Fe-4S-S-AdoMet</note>
    </ligand>
</feature>
<dbReference type="InterPro" id="IPR030868">
    <property type="entry name" value="MqnA"/>
</dbReference>
<comment type="catalytic activity">
    <reaction evidence="9">
        <text>dehypoxanthine futalosine + S-adenosyl-L-methionine = cyclic dehypoxanthinylfutalosinate + 5'-deoxyadenosine + L-methionine + H(+)</text>
        <dbReference type="Rhea" id="RHEA:33083"/>
        <dbReference type="ChEBI" id="CHEBI:15378"/>
        <dbReference type="ChEBI" id="CHEBI:17319"/>
        <dbReference type="ChEBI" id="CHEBI:57844"/>
        <dbReference type="ChEBI" id="CHEBI:58864"/>
        <dbReference type="ChEBI" id="CHEBI:59789"/>
        <dbReference type="ChEBI" id="CHEBI:64270"/>
        <dbReference type="EC" id="1.21.98.1"/>
    </reaction>
</comment>
<dbReference type="InterPro" id="IPR003773">
    <property type="entry name" value="Menaquinone_biosynth"/>
</dbReference>
<dbReference type="Gene3D" id="3.20.20.70">
    <property type="entry name" value="Aldolase class I"/>
    <property type="match status" value="1"/>
</dbReference>
<dbReference type="EMBL" id="CP089984">
    <property type="protein sequence ID" value="WXB12290.1"/>
    <property type="molecule type" value="Genomic_DNA"/>
</dbReference>
<dbReference type="InterPro" id="IPR045567">
    <property type="entry name" value="CofH/MnqC-like_C"/>
</dbReference>
<dbReference type="SUPFAM" id="SSF53850">
    <property type="entry name" value="Periplasmic binding protein-like II"/>
    <property type="match status" value="1"/>
</dbReference>
<evidence type="ECO:0000256" key="8">
    <source>
        <dbReference type="ARBA" id="ARBA00023239"/>
    </source>
</evidence>
<evidence type="ECO:0000256" key="9">
    <source>
        <dbReference type="HAMAP-Rule" id="MF_00992"/>
    </source>
</evidence>
<dbReference type="PROSITE" id="PS51918">
    <property type="entry name" value="RADICAL_SAM"/>
    <property type="match status" value="1"/>
</dbReference>
<comment type="similarity">
    <text evidence="9">Belongs to the radical SAM superfamily. MqnC family.</text>
</comment>
<dbReference type="HAMAP" id="MF_00992">
    <property type="entry name" value="MqnC"/>
    <property type="match status" value="1"/>
</dbReference>
<dbReference type="SUPFAM" id="SSF102114">
    <property type="entry name" value="Radical SAM enzymes"/>
    <property type="match status" value="1"/>
</dbReference>
<dbReference type="Pfam" id="PF02621">
    <property type="entry name" value="VitK2_biosynth"/>
    <property type="match status" value="1"/>
</dbReference>
<comment type="catalytic activity">
    <reaction evidence="10">
        <text>chorismate = 3-[(1-carboxyvinyl)-oxy]benzoate + H2O</text>
        <dbReference type="Rhea" id="RHEA:40051"/>
        <dbReference type="ChEBI" id="CHEBI:15377"/>
        <dbReference type="ChEBI" id="CHEBI:29748"/>
        <dbReference type="ChEBI" id="CHEBI:76981"/>
        <dbReference type="EC" id="4.2.1.151"/>
    </reaction>
</comment>
<keyword evidence="5 9" id="KW-0479">Metal-binding</keyword>
<evidence type="ECO:0000256" key="3">
    <source>
        <dbReference type="ARBA" id="ARBA00022485"/>
    </source>
</evidence>
<evidence type="ECO:0000256" key="4">
    <source>
        <dbReference type="ARBA" id="ARBA00022691"/>
    </source>
</evidence>
<feature type="binding site" evidence="9">
    <location>
        <position position="349"/>
    </location>
    <ligand>
        <name>[4Fe-4S] cluster</name>
        <dbReference type="ChEBI" id="CHEBI:49883"/>
        <note>4Fe-4S-S-AdoMet</note>
    </ligand>
</feature>
<dbReference type="PANTHER" id="PTHR43076:SF1">
    <property type="entry name" value="LIPOYL SYNTHASE 2"/>
    <property type="match status" value="1"/>
</dbReference>
<evidence type="ECO:0000313" key="13">
    <source>
        <dbReference type="Proteomes" id="UP001370348"/>
    </source>
</evidence>
<dbReference type="InterPro" id="IPR034405">
    <property type="entry name" value="F420"/>
</dbReference>
<dbReference type="Pfam" id="PF04055">
    <property type="entry name" value="Radical_SAM"/>
    <property type="match status" value="1"/>
</dbReference>
<feature type="binding site" evidence="9">
    <location>
        <position position="352"/>
    </location>
    <ligand>
        <name>[4Fe-4S] cluster</name>
        <dbReference type="ChEBI" id="CHEBI:49883"/>
        <note>4Fe-4S-S-AdoMet</note>
    </ligand>
</feature>
<evidence type="ECO:0000256" key="5">
    <source>
        <dbReference type="ARBA" id="ARBA00022723"/>
    </source>
</evidence>
<comment type="cofactor">
    <cofactor evidence="9">
        <name>[4Fe-4S] cluster</name>
        <dbReference type="ChEBI" id="CHEBI:49883"/>
    </cofactor>
    <text evidence="9">Binds 1 [4Fe-4S] cluster. The cluster is coordinated with 3 cysteines and an exchangeable S-adenosyl-L-methionine.</text>
</comment>
<organism evidence="12 13">
    <name type="scientific">Pendulispora albinea</name>
    <dbReference type="NCBI Taxonomy" id="2741071"/>
    <lineage>
        <taxon>Bacteria</taxon>
        <taxon>Pseudomonadati</taxon>
        <taxon>Myxococcota</taxon>
        <taxon>Myxococcia</taxon>
        <taxon>Myxococcales</taxon>
        <taxon>Sorangiineae</taxon>
        <taxon>Pendulisporaceae</taxon>
        <taxon>Pendulispora</taxon>
    </lineage>
</organism>
<reference evidence="12 13" key="1">
    <citation type="submission" date="2021-12" db="EMBL/GenBank/DDBJ databases">
        <title>Discovery of the Pendulisporaceae a myxobacterial family with distinct sporulation behavior and unique specialized metabolism.</title>
        <authorList>
            <person name="Garcia R."/>
            <person name="Popoff A."/>
            <person name="Bader C.D."/>
            <person name="Loehr J."/>
            <person name="Walesch S."/>
            <person name="Walt C."/>
            <person name="Boldt J."/>
            <person name="Bunk B."/>
            <person name="Haeckl F.J.F.P.J."/>
            <person name="Gunesch A.P."/>
            <person name="Birkelbach J."/>
            <person name="Nuebel U."/>
            <person name="Pietschmann T."/>
            <person name="Bach T."/>
            <person name="Mueller R."/>
        </authorList>
    </citation>
    <scope>NUCLEOTIDE SEQUENCE [LARGE SCALE GENOMIC DNA]</scope>
    <source>
        <strain evidence="12 13">MSr11954</strain>
    </source>
</reference>
<keyword evidence="8 10" id="KW-0456">Lyase</keyword>
<accession>A0ABZ2LNG7</accession>
<feature type="domain" description="Radical SAM core" evidence="11">
    <location>
        <begin position="331"/>
        <end position="563"/>
    </location>
</feature>
<evidence type="ECO:0000256" key="6">
    <source>
        <dbReference type="ARBA" id="ARBA00023004"/>
    </source>
</evidence>
<dbReference type="InterPro" id="IPR013785">
    <property type="entry name" value="Aldolase_TIM"/>
</dbReference>
<dbReference type="CDD" id="cd01335">
    <property type="entry name" value="Radical_SAM"/>
    <property type="match status" value="1"/>
</dbReference>
<evidence type="ECO:0000259" key="11">
    <source>
        <dbReference type="PROSITE" id="PS51918"/>
    </source>
</evidence>
<evidence type="ECO:0000256" key="10">
    <source>
        <dbReference type="HAMAP-Rule" id="MF_00995"/>
    </source>
</evidence>
<keyword evidence="7 9" id="KW-0411">Iron-sulfur</keyword>
<dbReference type="NCBIfam" id="TIGR03699">
    <property type="entry name" value="menaquin_MqnC"/>
    <property type="match status" value="1"/>
</dbReference>
<dbReference type="EC" id="4.2.1.151" evidence="10"/>
<comment type="function">
    <text evidence="10">Catalyzes the dehydration of chorismate into 3-[(1-carboxyvinyl)oxy]benzoate, a step in the biosynthesis of menaquinone (MK, vitamin K2).</text>
</comment>
<keyword evidence="6 9" id="KW-0408">Iron</keyword>
<dbReference type="Gene3D" id="3.40.190.10">
    <property type="entry name" value="Periplasmic binding protein-like II"/>
    <property type="match status" value="2"/>
</dbReference>
<evidence type="ECO:0000256" key="7">
    <source>
        <dbReference type="ARBA" id="ARBA00023014"/>
    </source>
</evidence>
<dbReference type="PANTHER" id="PTHR43076">
    <property type="entry name" value="FO SYNTHASE (COFH)"/>
    <property type="match status" value="1"/>
</dbReference>
<dbReference type="InterPro" id="IPR022431">
    <property type="entry name" value="Cyclic_DHFL_synthase_mqnC"/>
</dbReference>
<keyword evidence="3 9" id="KW-0004">4Fe-4S</keyword>
<dbReference type="InterPro" id="IPR007197">
    <property type="entry name" value="rSAM"/>
</dbReference>
<dbReference type="SFLD" id="SFLDG01064">
    <property type="entry name" value="F420__menaquinone_cofactor_bio"/>
    <property type="match status" value="2"/>
</dbReference>
<gene>
    <name evidence="9 12" type="primary">mqnC</name>
    <name evidence="10" type="synonym">mqnA</name>
    <name evidence="12" type="ORF">LZC94_31135</name>
</gene>
<dbReference type="SFLD" id="SFLDF00342">
    <property type="entry name" value="cyclic_dehypoxanthine_futalosi"/>
    <property type="match status" value="1"/>
</dbReference>
<protein>
    <recommendedName>
        <fullName evidence="9 10">Multifunctional fusion protein</fullName>
    </recommendedName>
    <domain>
        <recommendedName>
            <fullName evidence="9">Cyclic dehypoxanthine futalosine synthase</fullName>
            <shortName evidence="9">Cyclic DHFL synthase</shortName>
            <ecNumber evidence="9">1.21.98.1</ecNumber>
        </recommendedName>
        <alternativeName>
            <fullName evidence="9">Dehypoxanthine futalosine cyclase</fullName>
        </alternativeName>
        <alternativeName>
            <fullName evidence="9">Menaquinone biosynthetic enzyme MqnC</fullName>
            <shortName evidence="9">DHFL cyclase</shortName>
        </alternativeName>
    </domain>
    <domain>
        <recommendedName>
            <fullName evidence="10">Chorismate dehydratase</fullName>
            <ecNumber evidence="10">4.2.1.151</ecNumber>
        </recommendedName>
        <alternativeName>
            <fullName evidence="10">Menaquinone biosynthetic enzyme MqnA</fullName>
        </alternativeName>
    </domain>
</protein>
<comment type="function">
    <text evidence="9">Radical SAM enzyme that catalyzes the cyclization of dehypoxanthine futalosine (DHFL) into cyclic dehypoxanthine futalosine (CDHFL), a step in the biosynthesis of menaquinone (MK, vitamin K2).</text>
</comment>
<dbReference type="CDD" id="cd13634">
    <property type="entry name" value="PBP2_Sco4506"/>
    <property type="match status" value="1"/>
</dbReference>
<dbReference type="Pfam" id="PF19288">
    <property type="entry name" value="CofH_C"/>
    <property type="match status" value="1"/>
</dbReference>
<name>A0ABZ2LNG7_9BACT</name>
<dbReference type="InterPro" id="IPR020050">
    <property type="entry name" value="FO_synthase_su2"/>
</dbReference>
<dbReference type="InterPro" id="IPR058240">
    <property type="entry name" value="rSAM_sf"/>
</dbReference>
<keyword evidence="4 9" id="KW-0949">S-adenosyl-L-methionine</keyword>
<evidence type="ECO:0000256" key="2">
    <source>
        <dbReference type="ARBA" id="ARBA00022428"/>
    </source>
</evidence>
<sequence length="637" mass="69878">MRVSAVQYLNARPLYEPLLAKNGERAMAEVELDLAPPAEVARRIAEEETDVGLVPVAALAQLGDTCLVRGAAIAARGPVRSVLLVSEVPIDDLTDVVLDATSRTSSVLARLVLRARRAAAGLRGEPRVRVLPPDVAVAEVKGTCGALIIGDKALDIEDRFAHKLDLGAAWLEWTGLPFVFAAWGGRAGALAPGGEQLLLAAKREGLARRDAIADAYAAQSGLDAASLRSYLQANIHYDFGDDERRGLERFYLEGHRAGLLPATPVRFYDDAPRGSSPVYSPPSLDTILSRAAEGDRLNAAEGERLLHEAPLFELGLAADAVRRRKHPHGVVTYIVDRNVNYTNVCTTSCRFCAFYRPVGHPEGYVLSREVLRQKLDEVVQAGGVQILLQGGLNPELRIGYYEDLFRWIKSEFKLGLHALSPEEIIHISQLESLSVREVLERLHSAGLDSVPGGGAEILVDRVRRKIAKAKCTSAEWLDVMRVAHHMGLRSSATMMYGTVDTARDRILHLVKLRELQDETRGFTAFFCWDFQHEQGVRITAGDTGTHLYLRQQAVARLMLDNIDHVGASWVTQGPDVGQVALRFGADDFGSVMFEENVVSSAGTTFCINAEAIEQRIRAAGFRATRRNVKYEWLTEPA</sequence>
<keyword evidence="13" id="KW-1185">Reference proteome</keyword>
<dbReference type="Proteomes" id="UP001370348">
    <property type="component" value="Chromosome"/>
</dbReference>
<proteinExistence type="inferred from homology"/>
<keyword evidence="2 9" id="KW-0474">Menaquinone biosynthesis</keyword>
<keyword evidence="9" id="KW-0560">Oxidoreductase</keyword>
<comment type="similarity">
    <text evidence="10">Belongs to the MqnA/MqnD family. MqnA subfamily.</text>
</comment>
<dbReference type="NCBIfam" id="TIGR00423">
    <property type="entry name" value="CofH family radical SAM protein"/>
    <property type="match status" value="1"/>
</dbReference>